<feature type="transmembrane region" description="Helical" evidence="7">
    <location>
        <begin position="43"/>
        <end position="64"/>
    </location>
</feature>
<evidence type="ECO:0000256" key="4">
    <source>
        <dbReference type="ARBA" id="ARBA00022989"/>
    </source>
</evidence>
<proteinExistence type="inferred from homology"/>
<dbReference type="PANTHER" id="PTHR30625">
    <property type="entry name" value="PROTEIN TOLQ"/>
    <property type="match status" value="1"/>
</dbReference>
<feature type="transmembrane region" description="Helical" evidence="7">
    <location>
        <begin position="151"/>
        <end position="176"/>
    </location>
</feature>
<evidence type="ECO:0000256" key="3">
    <source>
        <dbReference type="ARBA" id="ARBA00022692"/>
    </source>
</evidence>
<feature type="transmembrane region" description="Helical" evidence="7">
    <location>
        <begin position="196"/>
        <end position="218"/>
    </location>
</feature>
<dbReference type="InterPro" id="IPR002898">
    <property type="entry name" value="MotA_ExbB_proton_chnl"/>
</dbReference>
<dbReference type="RefSeq" id="WP_263334980.1">
    <property type="nucleotide sequence ID" value="NZ_JAGSYH010000002.1"/>
</dbReference>
<evidence type="ECO:0000256" key="1">
    <source>
        <dbReference type="ARBA" id="ARBA00004651"/>
    </source>
</evidence>
<evidence type="ECO:0000256" key="2">
    <source>
        <dbReference type="ARBA" id="ARBA00022475"/>
    </source>
</evidence>
<keyword evidence="6" id="KW-0813">Transport</keyword>
<evidence type="ECO:0000256" key="5">
    <source>
        <dbReference type="ARBA" id="ARBA00023136"/>
    </source>
</evidence>
<dbReference type="EMBL" id="JBHSPH010000001">
    <property type="protein sequence ID" value="MFC5860858.1"/>
    <property type="molecule type" value="Genomic_DNA"/>
</dbReference>
<sequence>MILAQFAHFASHASSLAMFQDQQASTDFSLVGLWGNMGLFAKGIAVVLFIMSIWSLAVMIDRYLYFTAARKQSREFAPKVAGALKDAKLEEAIKIADRSKKSHLAEVVTAGLQEFRSSQGMVTEETIESSKRALERAEAIVHAKLKRGLSVLATIGATAPFVGLLGTVMGILNAFQQIAVQKSSGIAAVAGGISEALVTTAFGLLVAIPAVMTFNYFTGRVEAFDVEMDNSSSELVDYFIKQSHKR</sequence>
<feature type="domain" description="MotA/TolQ/ExbB proton channel" evidence="8">
    <location>
        <begin position="101"/>
        <end position="229"/>
    </location>
</feature>
<dbReference type="Proteomes" id="UP001596091">
    <property type="component" value="Unassembled WGS sequence"/>
</dbReference>
<comment type="similarity">
    <text evidence="6">Belongs to the exbB/tolQ family.</text>
</comment>
<keyword evidence="3 7" id="KW-0812">Transmembrane</keyword>
<organism evidence="9 10">
    <name type="scientific">Acidicapsa dinghuensis</name>
    <dbReference type="NCBI Taxonomy" id="2218256"/>
    <lineage>
        <taxon>Bacteria</taxon>
        <taxon>Pseudomonadati</taxon>
        <taxon>Acidobacteriota</taxon>
        <taxon>Terriglobia</taxon>
        <taxon>Terriglobales</taxon>
        <taxon>Acidobacteriaceae</taxon>
        <taxon>Acidicapsa</taxon>
    </lineage>
</organism>
<keyword evidence="5 7" id="KW-0472">Membrane</keyword>
<keyword evidence="2" id="KW-1003">Cell membrane</keyword>
<keyword evidence="10" id="KW-1185">Reference proteome</keyword>
<keyword evidence="6" id="KW-0653">Protein transport</keyword>
<dbReference type="InterPro" id="IPR050790">
    <property type="entry name" value="ExbB/TolQ_transport"/>
</dbReference>
<reference evidence="10" key="1">
    <citation type="journal article" date="2019" name="Int. J. Syst. Evol. Microbiol.">
        <title>The Global Catalogue of Microorganisms (GCM) 10K type strain sequencing project: providing services to taxonomists for standard genome sequencing and annotation.</title>
        <authorList>
            <consortium name="The Broad Institute Genomics Platform"/>
            <consortium name="The Broad Institute Genome Sequencing Center for Infectious Disease"/>
            <person name="Wu L."/>
            <person name="Ma J."/>
        </authorList>
    </citation>
    <scope>NUCLEOTIDE SEQUENCE [LARGE SCALE GENOMIC DNA]</scope>
    <source>
        <strain evidence="10">JCM 4087</strain>
    </source>
</reference>
<name>A0ABW1EBT2_9BACT</name>
<evidence type="ECO:0000313" key="10">
    <source>
        <dbReference type="Proteomes" id="UP001596091"/>
    </source>
</evidence>
<evidence type="ECO:0000256" key="7">
    <source>
        <dbReference type="SAM" id="Phobius"/>
    </source>
</evidence>
<keyword evidence="4 7" id="KW-1133">Transmembrane helix</keyword>
<evidence type="ECO:0000259" key="8">
    <source>
        <dbReference type="Pfam" id="PF01618"/>
    </source>
</evidence>
<dbReference type="Pfam" id="PF01618">
    <property type="entry name" value="MotA_ExbB"/>
    <property type="match status" value="1"/>
</dbReference>
<evidence type="ECO:0000313" key="9">
    <source>
        <dbReference type="EMBL" id="MFC5860858.1"/>
    </source>
</evidence>
<gene>
    <name evidence="9" type="ORF">ACFPT7_00970</name>
</gene>
<evidence type="ECO:0000256" key="6">
    <source>
        <dbReference type="RuleBase" id="RU004057"/>
    </source>
</evidence>
<protein>
    <submittedName>
        <fullName evidence="9">MotA/TolQ/ExbB proton channel family protein</fullName>
    </submittedName>
</protein>
<accession>A0ABW1EBT2</accession>
<comment type="caution">
    <text evidence="9">The sequence shown here is derived from an EMBL/GenBank/DDBJ whole genome shotgun (WGS) entry which is preliminary data.</text>
</comment>
<comment type="subcellular location">
    <subcellularLocation>
        <location evidence="1">Cell membrane</location>
        <topology evidence="1">Multi-pass membrane protein</topology>
    </subcellularLocation>
    <subcellularLocation>
        <location evidence="6">Membrane</location>
        <topology evidence="6">Multi-pass membrane protein</topology>
    </subcellularLocation>
</comment>
<dbReference type="PANTHER" id="PTHR30625:SF3">
    <property type="entry name" value="TOL-PAL SYSTEM PROTEIN TOLQ"/>
    <property type="match status" value="1"/>
</dbReference>